<dbReference type="Proteomes" id="UP000509626">
    <property type="component" value="Chromosome"/>
</dbReference>
<keyword evidence="2" id="KW-1185">Reference proteome</keyword>
<organism evidence="1 2">
    <name type="scientific">Halorarum salinum</name>
    <dbReference type="NCBI Taxonomy" id="2743089"/>
    <lineage>
        <taxon>Archaea</taxon>
        <taxon>Methanobacteriati</taxon>
        <taxon>Methanobacteriota</taxon>
        <taxon>Stenosarchaea group</taxon>
        <taxon>Halobacteria</taxon>
        <taxon>Halobacteriales</taxon>
        <taxon>Haloferacaceae</taxon>
        <taxon>Halorarum</taxon>
    </lineage>
</organism>
<dbReference type="AlphaFoldDB" id="A0A7D5QK07"/>
<dbReference type="OrthoDB" id="267899at2157"/>
<name>A0A7D5QK07_9EURY</name>
<evidence type="ECO:0000313" key="2">
    <source>
        <dbReference type="Proteomes" id="UP000509626"/>
    </source>
</evidence>
<evidence type="ECO:0000313" key="1">
    <source>
        <dbReference type="EMBL" id="QLG61765.1"/>
    </source>
</evidence>
<sequence>MYDLEEPLWTAEDPVTECIGFGYVEEEAFGNLVSAVTRYENGPGERGYRKLPGEVVRRTDVDEGLIEAVKRVFGRG</sequence>
<dbReference type="KEGG" id="halu:HUG12_08495"/>
<gene>
    <name evidence="1" type="ORF">HUG12_08495</name>
</gene>
<protein>
    <submittedName>
        <fullName evidence="1">Uncharacterized protein</fullName>
    </submittedName>
</protein>
<accession>A0A7D5QK07</accession>
<proteinExistence type="predicted"/>
<dbReference type="EMBL" id="CP058579">
    <property type="protein sequence ID" value="QLG61765.1"/>
    <property type="molecule type" value="Genomic_DNA"/>
</dbReference>
<reference evidence="1 2" key="1">
    <citation type="submission" date="2020-06" db="EMBL/GenBank/DDBJ databases">
        <title>NJ-3-1, isolated from saline soil.</title>
        <authorList>
            <person name="Cui H.L."/>
            <person name="Shi X."/>
        </authorList>
    </citation>
    <scope>NUCLEOTIDE SEQUENCE [LARGE SCALE GENOMIC DNA]</scope>
    <source>
        <strain evidence="1 2">NJ-3-1</strain>
    </source>
</reference>
<dbReference type="GeneID" id="56037492"/>
<dbReference type="RefSeq" id="WP_179268350.1">
    <property type="nucleotide sequence ID" value="NZ_CP058579.1"/>
</dbReference>